<dbReference type="AlphaFoldDB" id="A0A964T3B8"/>
<feature type="signal peptide" evidence="1">
    <location>
        <begin position="1"/>
        <end position="29"/>
    </location>
</feature>
<feature type="chain" id="PRO_5037332243" description="Antifreeze protein" evidence="1">
    <location>
        <begin position="30"/>
        <end position="134"/>
    </location>
</feature>
<evidence type="ECO:0000313" key="3">
    <source>
        <dbReference type="Proteomes" id="UP000773614"/>
    </source>
</evidence>
<proteinExistence type="predicted"/>
<organism evidence="2 3">
    <name type="scientific">Propylenella binzhouense</name>
    <dbReference type="NCBI Taxonomy" id="2555902"/>
    <lineage>
        <taxon>Bacteria</taxon>
        <taxon>Pseudomonadati</taxon>
        <taxon>Pseudomonadota</taxon>
        <taxon>Alphaproteobacteria</taxon>
        <taxon>Hyphomicrobiales</taxon>
        <taxon>Propylenellaceae</taxon>
        <taxon>Propylenella</taxon>
    </lineage>
</organism>
<keyword evidence="1" id="KW-0732">Signal</keyword>
<accession>A0A964T3B8</accession>
<dbReference type="Proteomes" id="UP000773614">
    <property type="component" value="Unassembled WGS sequence"/>
</dbReference>
<name>A0A964T3B8_9HYPH</name>
<evidence type="ECO:0000313" key="2">
    <source>
        <dbReference type="EMBL" id="MYZ47693.1"/>
    </source>
</evidence>
<gene>
    <name evidence="2" type="ORF">E4O86_08205</name>
</gene>
<reference evidence="2" key="1">
    <citation type="submission" date="2019-03" db="EMBL/GenBank/DDBJ databases">
        <title>Afifella sp. nov., isolated from activated sludge.</title>
        <authorList>
            <person name="Li Q."/>
            <person name="Liu Y."/>
        </authorList>
    </citation>
    <scope>NUCLEOTIDE SEQUENCE</scope>
    <source>
        <strain evidence="2">L72</strain>
    </source>
</reference>
<dbReference type="RefSeq" id="WP_161140040.1">
    <property type="nucleotide sequence ID" value="NZ_SPKJ01000019.1"/>
</dbReference>
<dbReference type="EMBL" id="SPKJ01000019">
    <property type="protein sequence ID" value="MYZ47693.1"/>
    <property type="molecule type" value="Genomic_DNA"/>
</dbReference>
<evidence type="ECO:0000256" key="1">
    <source>
        <dbReference type="SAM" id="SignalP"/>
    </source>
</evidence>
<keyword evidence="3" id="KW-1185">Reference proteome</keyword>
<evidence type="ECO:0008006" key="4">
    <source>
        <dbReference type="Google" id="ProtNLM"/>
    </source>
</evidence>
<sequence>MPNAKLFSAALLACATAVAVPLSAGQANAAEQHKASITVMIHGSDHFPSYGHSPTYGHDHYRHDRYRHDRQWRHDLSAAQVRHLLERYGFRRIDFFDGAGRTYGATAVDRRGRRVIVTVSARSGQILSVRSIRA</sequence>
<comment type="caution">
    <text evidence="2">The sequence shown here is derived from an EMBL/GenBank/DDBJ whole genome shotgun (WGS) entry which is preliminary data.</text>
</comment>
<protein>
    <recommendedName>
        <fullName evidence="4">Antifreeze protein</fullName>
    </recommendedName>
</protein>